<dbReference type="InterPro" id="IPR009141">
    <property type="entry name" value="Wnt3"/>
</dbReference>
<gene>
    <name evidence="15" type="ORF">J4Q44_G00012680</name>
</gene>
<dbReference type="InterPro" id="IPR000953">
    <property type="entry name" value="Chromo/chromo_shadow_dom"/>
</dbReference>
<evidence type="ECO:0000256" key="6">
    <source>
        <dbReference type="ARBA" id="ARBA00022530"/>
    </source>
</evidence>
<dbReference type="GO" id="GO:0060070">
    <property type="term" value="P:canonical Wnt signaling pathway"/>
    <property type="evidence" value="ECO:0007669"/>
    <property type="project" value="UniProtKB-ARBA"/>
</dbReference>
<dbReference type="GO" id="GO:0032991">
    <property type="term" value="C:protein-containing complex"/>
    <property type="evidence" value="ECO:0007669"/>
    <property type="project" value="UniProtKB-ARBA"/>
</dbReference>
<organism evidence="15 16">
    <name type="scientific">Coregonus suidteri</name>
    <dbReference type="NCBI Taxonomy" id="861788"/>
    <lineage>
        <taxon>Eukaryota</taxon>
        <taxon>Metazoa</taxon>
        <taxon>Chordata</taxon>
        <taxon>Craniata</taxon>
        <taxon>Vertebrata</taxon>
        <taxon>Euteleostomi</taxon>
        <taxon>Actinopterygii</taxon>
        <taxon>Neopterygii</taxon>
        <taxon>Teleostei</taxon>
        <taxon>Protacanthopterygii</taxon>
        <taxon>Salmoniformes</taxon>
        <taxon>Salmonidae</taxon>
        <taxon>Coregoninae</taxon>
        <taxon>Coregonus</taxon>
    </lineage>
</organism>
<dbReference type="GO" id="GO:0005109">
    <property type="term" value="F:frizzled binding"/>
    <property type="evidence" value="ECO:0007669"/>
    <property type="project" value="TreeGrafter"/>
</dbReference>
<dbReference type="Gene3D" id="3.30.420.10">
    <property type="entry name" value="Ribonuclease H-like superfamily/Ribonuclease H"/>
    <property type="match status" value="2"/>
</dbReference>
<keyword evidence="5" id="KW-0964">Secreted</keyword>
<comment type="function">
    <text evidence="12">Ligand for members of the frizzled family of seven transmembrane receptors.</text>
</comment>
<protein>
    <recommendedName>
        <fullName evidence="12">Protein Wnt</fullName>
    </recommendedName>
</protein>
<dbReference type="GO" id="GO:0031981">
    <property type="term" value="C:nuclear lumen"/>
    <property type="evidence" value="ECO:0007669"/>
    <property type="project" value="UniProtKB-ARBA"/>
</dbReference>
<keyword evidence="8" id="KW-0732">Signal</keyword>
<dbReference type="Pfam" id="PF00110">
    <property type="entry name" value="wnt"/>
    <property type="match status" value="2"/>
</dbReference>
<dbReference type="GO" id="GO:0030182">
    <property type="term" value="P:neuron differentiation"/>
    <property type="evidence" value="ECO:0007669"/>
    <property type="project" value="TreeGrafter"/>
</dbReference>
<dbReference type="PROSITE" id="PS00246">
    <property type="entry name" value="WNT1"/>
    <property type="match status" value="1"/>
</dbReference>
<dbReference type="Gene3D" id="1.10.10.10">
    <property type="entry name" value="Winged helix-like DNA-binding domain superfamily/Winged helix DNA-binding domain"/>
    <property type="match status" value="2"/>
</dbReference>
<dbReference type="PRINTS" id="PR01843">
    <property type="entry name" value="WNT3PROTEIN"/>
</dbReference>
<dbReference type="SUPFAM" id="SSF54160">
    <property type="entry name" value="Chromo domain-like"/>
    <property type="match status" value="1"/>
</dbReference>
<dbReference type="Gene3D" id="2.40.50.40">
    <property type="match status" value="1"/>
</dbReference>
<comment type="subcellular location">
    <subcellularLocation>
        <location evidence="1">Nucleus</location>
    </subcellularLocation>
    <subcellularLocation>
        <location evidence="2 12">Secreted</location>
        <location evidence="2 12">Extracellular space</location>
        <location evidence="2 12">Extracellular matrix</location>
    </subcellularLocation>
</comment>
<dbReference type="InterPro" id="IPR057667">
    <property type="entry name" value="HTH_SB"/>
</dbReference>
<dbReference type="Proteomes" id="UP001356427">
    <property type="component" value="Unassembled WGS sequence"/>
</dbReference>
<dbReference type="GO" id="GO:0010468">
    <property type="term" value="P:regulation of gene expression"/>
    <property type="evidence" value="ECO:0007669"/>
    <property type="project" value="UniProtKB-ARBA"/>
</dbReference>
<accession>A0AAN8MRH2</accession>
<dbReference type="PROSITE" id="PS50013">
    <property type="entry name" value="CHROMO_2"/>
    <property type="match status" value="1"/>
</dbReference>
<dbReference type="PRINTS" id="PR01349">
    <property type="entry name" value="WNTPROTEIN"/>
</dbReference>
<dbReference type="GO" id="GO:0005125">
    <property type="term" value="F:cytokine activity"/>
    <property type="evidence" value="ECO:0007669"/>
    <property type="project" value="TreeGrafter"/>
</dbReference>
<dbReference type="Gene3D" id="3.30.2460.20">
    <property type="match status" value="1"/>
</dbReference>
<sequence length="1765" mass="196054">MLGEALEWANAEWRGIDAATVSYAEQGKRNVQEFALDFRTLAANAGWNERALIDHYRGHTAVRCWGGSPRDRGSRPRTDESLQEETAAMETYYIRAARRLNPHALSRRYDTEERSIEPTPILPESCLVASVVWEVDAEIERALHTDPTPPECPEGRRYVPLKCKAPRHLPRGKLQPLPVPQRPWSHLSVDFVTDLPPSQGNTTILVVVDRFSKACRLIPMPGLPTALQTADALFTHVFRHYGVPEDNVLLHKRPTPRGCCLSNLVVPARTPHLEFQVSGSLWNCRSAANKADFIPAYANLQSLDFLALTETWITTENTATPTALSSSDHVFSHTPRASGRPTTCPLDPIPSSLLQTISGDLLPYLTSLINSSLTAGHVPSILLSTLSELGISGAAHSWIASYLTGRSYQVAWREAVSAPRALTTGVPQGSVANRISACLADISVWMTDHHLKLNPGKTELLFLPGKDCPFHDLAITVDNSIVSSSQSAKSLGVTLDNTLSFSANIKANAAARLVFNLPKFSHVTPLLRTLHWLPVEARIRYKTMVLAYGAPVLAPWHQSQIEAPAVDEWFRRSEETWNAAHVHLQRAIRRQKASADRHRSEGPVYAPGDRVWLSTRNLPLRLPCRKLGRRPVVAGPLQENEIREAPPPPLDIEGAPAYSVRSIMDSRCRMGGLQYLVEWEGYGPEERCWVPRRDILDPSLLRDFHRSHLTRPAPRPPGRPRGRGRRTAGAARQGKVRLPVALCPALDFAHRIHVAFDTQVSFIQTKELSKDVRDKIVDLHKAGMGYNSIAKQLGEKVTTVAGTIVTKKTIARALKMGSGWVFQHDNDPEHMAKATKEWLKKKHIKLGISGAAHSWIASYLTGRSYQVAWREAVSAPRALTTGVPQGSVLGPLLFSLYTKSLGSVANRISACLADISVWMTDHHLKLNPGKTELLFLPGKDCPFHDLAITVDNSAAVTRSCRFMLYNIRRVRPCLTQEAAQLPLSPVKTVRCSGTPMWPICLRQSGFPRHSASLCPGHAASVLLSHSVETRRSWREARRSRQAQRDIRTTLCVGETNRQVPSLGAALRFCRNYIEIMPSVAEGVKLGIQECQHQFRGRRWNCTTIKDNLAIFGPVLDKGAHSSQAPVVESPAGLARASWDSRSPPYQSTNTQRSRADALLSFYPEALWVLTGGGGGDGGDDIPETLSNAKQHTSGMTEATRESAFVHAIASAGVAFAVTRSCAEGTSTMCGCDSHHKGPPGEGWKWGGCSEDAEFGVLVSREFADARENRPDARSAMNRHNNEAGRTVSFIQTILDHMHLRCKCHGLSGSCEVKTCWWAQPDFRMLGDYLKDKYDSASEMVVEKHRESRGWVETLRAKYAFFKHPTERDMVYYEGSPNFCEPNQETGSFGTRDRACNVSSHGIEGCDLLCCGRGHNTRTEKRKEKCHCIFHWCCYVSCQECMIPQVKKPDVEALAWRGYNVVCGSKNKKKHLQWARDHQHWTIEEWRNIPWSDESQFLLRHADGRVRIWRNPAWCQRASTSCSPLEMFGMWMVVLKASSISISCSTSFLLVVPMISSLRPCVGGKHMMEMKIKLSASQSILYHIISTDTSGVRSLFLVCCTSSSPSSSTAVTGDLDMSVHGGGLGSSDQPLQLGSAVVLGLSGQLADVHVTSQQVELTHLSRVDVEDLDTPLLIRQTWGRKREGKRCYKRHLSTTSNSHTPNSTMAMTKELSKDTRNKIVDPHQAGKTESAIARALKMKRGWVFQHDNDPKHTARATKEWILDVYL</sequence>
<dbReference type="Pfam" id="PF25787">
    <property type="entry name" value="HTH_SB"/>
    <property type="match status" value="1"/>
</dbReference>
<evidence type="ECO:0000256" key="11">
    <source>
        <dbReference type="ARBA" id="ARBA00023288"/>
    </source>
</evidence>
<evidence type="ECO:0000313" key="16">
    <source>
        <dbReference type="Proteomes" id="UP001356427"/>
    </source>
</evidence>
<dbReference type="PANTHER" id="PTHR12027">
    <property type="entry name" value="WNT RELATED"/>
    <property type="match status" value="1"/>
</dbReference>
<keyword evidence="11" id="KW-0449">Lipoprotein</keyword>
<evidence type="ECO:0000256" key="10">
    <source>
        <dbReference type="ARBA" id="ARBA00023180"/>
    </source>
</evidence>
<reference evidence="15 16" key="1">
    <citation type="submission" date="2021-04" db="EMBL/GenBank/DDBJ databases">
        <authorList>
            <person name="De Guttry C."/>
            <person name="Zahm M."/>
            <person name="Klopp C."/>
            <person name="Cabau C."/>
            <person name="Louis A."/>
            <person name="Berthelot C."/>
            <person name="Parey E."/>
            <person name="Roest Crollius H."/>
            <person name="Montfort J."/>
            <person name="Robinson-Rechavi M."/>
            <person name="Bucao C."/>
            <person name="Bouchez O."/>
            <person name="Gislard M."/>
            <person name="Lluch J."/>
            <person name="Milhes M."/>
            <person name="Lampietro C."/>
            <person name="Lopez Roques C."/>
            <person name="Donnadieu C."/>
            <person name="Braasch I."/>
            <person name="Desvignes T."/>
            <person name="Postlethwait J."/>
            <person name="Bobe J."/>
            <person name="Wedekind C."/>
            <person name="Guiguen Y."/>
        </authorList>
    </citation>
    <scope>NUCLEOTIDE SEQUENCE [LARGE SCALE GENOMIC DNA]</scope>
    <source>
        <strain evidence="15">Cs_M1</strain>
        <tissue evidence="15">Blood</tissue>
    </source>
</reference>
<dbReference type="InterPro" id="IPR018161">
    <property type="entry name" value="Wnt_CS"/>
</dbReference>
<dbReference type="InterPro" id="IPR043158">
    <property type="entry name" value="Wnt_C"/>
</dbReference>
<comment type="caution">
    <text evidence="15">The sequence shown here is derived from an EMBL/GenBank/DDBJ whole genome shotgun (WGS) entry which is preliminary data.</text>
</comment>
<dbReference type="InterPro" id="IPR036397">
    <property type="entry name" value="RNaseH_sf"/>
</dbReference>
<dbReference type="SMART" id="SM00097">
    <property type="entry name" value="WNT1"/>
    <property type="match status" value="1"/>
</dbReference>
<evidence type="ECO:0000256" key="4">
    <source>
        <dbReference type="ARBA" id="ARBA00022473"/>
    </source>
</evidence>
<dbReference type="EMBL" id="JAGTTL010000001">
    <property type="protein sequence ID" value="KAK6329290.1"/>
    <property type="molecule type" value="Genomic_DNA"/>
</dbReference>
<keyword evidence="10" id="KW-0325">Glycoprotein</keyword>
<dbReference type="GO" id="GO:0003676">
    <property type="term" value="F:nucleic acid binding"/>
    <property type="evidence" value="ECO:0007669"/>
    <property type="project" value="InterPro"/>
</dbReference>
<name>A0AAN8MRH2_9TELE</name>
<dbReference type="PANTHER" id="PTHR12027:SF82">
    <property type="entry name" value="PROTO-ONCOGENE WNT-3"/>
    <property type="match status" value="1"/>
</dbReference>
<dbReference type="InterPro" id="IPR016197">
    <property type="entry name" value="Chromo-like_dom_sf"/>
</dbReference>
<evidence type="ECO:0000256" key="1">
    <source>
        <dbReference type="ARBA" id="ARBA00004123"/>
    </source>
</evidence>
<dbReference type="InterPro" id="IPR005817">
    <property type="entry name" value="Wnt"/>
</dbReference>
<dbReference type="InterPro" id="IPR036388">
    <property type="entry name" value="WH-like_DNA-bd_sf"/>
</dbReference>
<dbReference type="Pfam" id="PF00385">
    <property type="entry name" value="Chromo"/>
    <property type="match status" value="1"/>
</dbReference>
<feature type="region of interest" description="Disordered" evidence="13">
    <location>
        <begin position="706"/>
        <end position="733"/>
    </location>
</feature>
<dbReference type="SUPFAM" id="SSF53098">
    <property type="entry name" value="Ribonuclease H-like"/>
    <property type="match status" value="1"/>
</dbReference>
<evidence type="ECO:0000259" key="14">
    <source>
        <dbReference type="PROSITE" id="PS50013"/>
    </source>
</evidence>
<dbReference type="InterPro" id="IPR012337">
    <property type="entry name" value="RNaseH-like_sf"/>
</dbReference>
<dbReference type="GO" id="GO:0010557">
    <property type="term" value="P:positive regulation of macromolecule biosynthetic process"/>
    <property type="evidence" value="ECO:0007669"/>
    <property type="project" value="UniProtKB-ARBA"/>
</dbReference>
<keyword evidence="9" id="KW-1015">Disulfide bond</keyword>
<evidence type="ECO:0000256" key="8">
    <source>
        <dbReference type="ARBA" id="ARBA00022729"/>
    </source>
</evidence>
<dbReference type="SMART" id="SM00298">
    <property type="entry name" value="CHROMO"/>
    <property type="match status" value="1"/>
</dbReference>
<evidence type="ECO:0000256" key="13">
    <source>
        <dbReference type="SAM" id="MobiDB-lite"/>
    </source>
</evidence>
<evidence type="ECO:0000313" key="15">
    <source>
        <dbReference type="EMBL" id="KAK6329290.1"/>
    </source>
</evidence>
<evidence type="ECO:0000256" key="2">
    <source>
        <dbReference type="ARBA" id="ARBA00004498"/>
    </source>
</evidence>
<keyword evidence="6" id="KW-0272">Extracellular matrix</keyword>
<dbReference type="GO" id="GO:0045165">
    <property type="term" value="P:cell fate commitment"/>
    <property type="evidence" value="ECO:0007669"/>
    <property type="project" value="TreeGrafter"/>
</dbReference>
<evidence type="ECO:0000256" key="7">
    <source>
        <dbReference type="ARBA" id="ARBA00022687"/>
    </source>
</evidence>
<keyword evidence="4 12" id="KW-0217">Developmental protein</keyword>
<feature type="domain" description="Chromo" evidence="14">
    <location>
        <begin position="658"/>
        <end position="716"/>
    </location>
</feature>
<keyword evidence="7 12" id="KW-0879">Wnt signaling pathway</keyword>
<proteinExistence type="inferred from homology"/>
<dbReference type="InterPro" id="IPR023780">
    <property type="entry name" value="Chromo_domain"/>
</dbReference>
<dbReference type="GO" id="GO:0005615">
    <property type="term" value="C:extracellular space"/>
    <property type="evidence" value="ECO:0007669"/>
    <property type="project" value="TreeGrafter"/>
</dbReference>
<evidence type="ECO:0000256" key="12">
    <source>
        <dbReference type="RuleBase" id="RU003500"/>
    </source>
</evidence>
<keyword evidence="16" id="KW-1185">Reference proteome</keyword>
<comment type="similarity">
    <text evidence="3 12">Belongs to the Wnt family.</text>
</comment>
<dbReference type="GO" id="GO:0048513">
    <property type="term" value="P:animal organ development"/>
    <property type="evidence" value="ECO:0007669"/>
    <property type="project" value="UniProtKB-ARBA"/>
</dbReference>
<dbReference type="CDD" id="cd19335">
    <property type="entry name" value="Wnt_Wnt3_Wnt3a"/>
    <property type="match status" value="1"/>
</dbReference>
<evidence type="ECO:0000256" key="9">
    <source>
        <dbReference type="ARBA" id="ARBA00023157"/>
    </source>
</evidence>
<dbReference type="FunFam" id="3.30.2460.20:FF:000001">
    <property type="entry name" value="Wnt homolog"/>
    <property type="match status" value="1"/>
</dbReference>
<evidence type="ECO:0000256" key="5">
    <source>
        <dbReference type="ARBA" id="ARBA00022525"/>
    </source>
</evidence>
<evidence type="ECO:0000256" key="3">
    <source>
        <dbReference type="ARBA" id="ARBA00005683"/>
    </source>
</evidence>